<reference evidence="9 10" key="1">
    <citation type="submission" date="2019-02" db="EMBL/GenBank/DDBJ databases">
        <title>Deep-cultivation of Planctomycetes and their phenomic and genomic characterization uncovers novel biology.</title>
        <authorList>
            <person name="Wiegand S."/>
            <person name="Jogler M."/>
            <person name="Boedeker C."/>
            <person name="Pinto D."/>
            <person name="Vollmers J."/>
            <person name="Rivas-Marin E."/>
            <person name="Kohn T."/>
            <person name="Peeters S.H."/>
            <person name="Heuer A."/>
            <person name="Rast P."/>
            <person name="Oberbeckmann S."/>
            <person name="Bunk B."/>
            <person name="Jeske O."/>
            <person name="Meyerdierks A."/>
            <person name="Storesund J.E."/>
            <person name="Kallscheuer N."/>
            <person name="Luecker S."/>
            <person name="Lage O.M."/>
            <person name="Pohl T."/>
            <person name="Merkel B.J."/>
            <person name="Hornburger P."/>
            <person name="Mueller R.-W."/>
            <person name="Bruemmer F."/>
            <person name="Labrenz M."/>
            <person name="Spormann A.M."/>
            <person name="Op Den Camp H."/>
            <person name="Overmann J."/>
            <person name="Amann R."/>
            <person name="Jetten M.S.M."/>
            <person name="Mascher T."/>
            <person name="Medema M.H."/>
            <person name="Devos D.P."/>
            <person name="Kaster A.-K."/>
            <person name="Ovreas L."/>
            <person name="Rohde M."/>
            <person name="Galperin M.Y."/>
            <person name="Jogler C."/>
        </authorList>
    </citation>
    <scope>NUCLEOTIDE SEQUENCE [LARGE SCALE GENOMIC DNA]</scope>
    <source>
        <strain evidence="9 10">Pla144</strain>
    </source>
</reference>
<feature type="active site" description="Charge relay system" evidence="6">
    <location>
        <position position="221"/>
    </location>
</feature>
<feature type="active site" description="Nucleophile" evidence="6">
    <location>
        <position position="111"/>
    </location>
</feature>
<dbReference type="GO" id="GO:0004180">
    <property type="term" value="F:carboxypeptidase activity"/>
    <property type="evidence" value="ECO:0007669"/>
    <property type="project" value="UniProtKB-KW"/>
</dbReference>
<dbReference type="AlphaFoldDB" id="A0A5C6CKD8"/>
<dbReference type="PANTHER" id="PTHR30237">
    <property type="entry name" value="MURAMOYLTETRAPEPTIDE CARBOXYPEPTIDASE"/>
    <property type="match status" value="1"/>
</dbReference>
<organism evidence="9 10">
    <name type="scientific">Bythopirellula polymerisocia</name>
    <dbReference type="NCBI Taxonomy" id="2528003"/>
    <lineage>
        <taxon>Bacteria</taxon>
        <taxon>Pseudomonadati</taxon>
        <taxon>Planctomycetota</taxon>
        <taxon>Planctomycetia</taxon>
        <taxon>Pirellulales</taxon>
        <taxon>Lacipirellulaceae</taxon>
        <taxon>Bythopirellula</taxon>
    </lineage>
</organism>
<comment type="similarity">
    <text evidence="1">Belongs to the peptidase S66 family.</text>
</comment>
<dbReference type="InterPro" id="IPR003507">
    <property type="entry name" value="S66_fam"/>
</dbReference>
<dbReference type="GO" id="GO:0006508">
    <property type="term" value="P:proteolysis"/>
    <property type="evidence" value="ECO:0007669"/>
    <property type="project" value="UniProtKB-KW"/>
</dbReference>
<name>A0A5C6CKD8_9BACT</name>
<dbReference type="PIRSF" id="PIRSF028757">
    <property type="entry name" value="LD-carboxypeptidase"/>
    <property type="match status" value="1"/>
</dbReference>
<dbReference type="SUPFAM" id="SSF52317">
    <property type="entry name" value="Class I glutamine amidotransferase-like"/>
    <property type="match status" value="1"/>
</dbReference>
<dbReference type="Pfam" id="PF02016">
    <property type="entry name" value="Peptidase_S66"/>
    <property type="match status" value="1"/>
</dbReference>
<gene>
    <name evidence="9" type="primary">ykfA_2</name>
    <name evidence="9" type="ORF">Pla144_34090</name>
</gene>
<dbReference type="PANTHER" id="PTHR30237:SF2">
    <property type="entry name" value="MUREIN TETRAPEPTIDE CARBOXYPEPTIDASE"/>
    <property type="match status" value="1"/>
</dbReference>
<keyword evidence="3" id="KW-0645">Protease</keyword>
<dbReference type="Gene3D" id="3.40.50.10740">
    <property type="entry name" value="Class I glutamine amidotransferase-like"/>
    <property type="match status" value="1"/>
</dbReference>
<protein>
    <submittedName>
        <fullName evidence="9">Putative murein peptide carboxypeptidase</fullName>
        <ecNumber evidence="9">3.4.16.-</ecNumber>
    </submittedName>
</protein>
<dbReference type="EC" id="3.4.16.-" evidence="9"/>
<dbReference type="CDD" id="cd07025">
    <property type="entry name" value="Peptidase_S66"/>
    <property type="match status" value="1"/>
</dbReference>
<dbReference type="OrthoDB" id="9807329at2"/>
<keyword evidence="4 9" id="KW-0378">Hydrolase</keyword>
<evidence type="ECO:0000256" key="3">
    <source>
        <dbReference type="ARBA" id="ARBA00022670"/>
    </source>
</evidence>
<feature type="active site" description="Charge relay system" evidence="6">
    <location>
        <position position="291"/>
    </location>
</feature>
<dbReference type="Gene3D" id="3.50.30.60">
    <property type="entry name" value="LD-carboxypeptidase A C-terminal domain-like"/>
    <property type="match status" value="1"/>
</dbReference>
<evidence type="ECO:0000256" key="4">
    <source>
        <dbReference type="ARBA" id="ARBA00022801"/>
    </source>
</evidence>
<comment type="caution">
    <text evidence="9">The sequence shown here is derived from an EMBL/GenBank/DDBJ whole genome shotgun (WGS) entry which is preliminary data.</text>
</comment>
<keyword evidence="5" id="KW-0720">Serine protease</keyword>
<evidence type="ECO:0000256" key="5">
    <source>
        <dbReference type="ARBA" id="ARBA00022825"/>
    </source>
</evidence>
<dbReference type="InterPro" id="IPR040921">
    <property type="entry name" value="Peptidase_S66C"/>
</dbReference>
<dbReference type="SUPFAM" id="SSF141986">
    <property type="entry name" value="LD-carboxypeptidase A C-terminal domain-like"/>
    <property type="match status" value="1"/>
</dbReference>
<evidence type="ECO:0000256" key="1">
    <source>
        <dbReference type="ARBA" id="ARBA00010233"/>
    </source>
</evidence>
<sequence>MKSIYPRALKPGDTIALVAPAGPVIRERIELAITRLEERDFRVKVYGDLYRSHGYLAGDDATRVSELMQAFADQEVAAIFPARGGTGVTRILDILDYEVIRRNPKIFTGFSDITAIHAAIYSQTGLITFHSPNPQDGIGMPDGLSELSDRTFWRAILAESYAKPQSSCYEIPLTASEKENLITLNPGLAQGRLVGGNLALVSSVLGTPYEIDTSGNILFLEDIGEHPYRIDRFLSQLRLAGKLDVLSGLILGQFTDCDPAPGKPSLSLDEIFDDYFSELDIPQLKNFPSGHSSDNATLPLGVEVELDAGEKKLTLLECPVRLGK</sequence>
<dbReference type="InterPro" id="IPR040449">
    <property type="entry name" value="Peptidase_S66_N"/>
</dbReference>
<dbReference type="GO" id="GO:0008236">
    <property type="term" value="F:serine-type peptidase activity"/>
    <property type="evidence" value="ECO:0007669"/>
    <property type="project" value="UniProtKB-KW"/>
</dbReference>
<dbReference type="EMBL" id="SJPS01000005">
    <property type="protein sequence ID" value="TWU24525.1"/>
    <property type="molecule type" value="Genomic_DNA"/>
</dbReference>
<feature type="domain" description="LD-carboxypeptidase C-terminal" evidence="8">
    <location>
        <begin position="190"/>
        <end position="306"/>
    </location>
</feature>
<evidence type="ECO:0000256" key="6">
    <source>
        <dbReference type="PIRSR" id="PIRSR028757-1"/>
    </source>
</evidence>
<evidence type="ECO:0000259" key="8">
    <source>
        <dbReference type="Pfam" id="PF17676"/>
    </source>
</evidence>
<keyword evidence="2 9" id="KW-0121">Carboxypeptidase</keyword>
<accession>A0A5C6CKD8</accession>
<keyword evidence="10" id="KW-1185">Reference proteome</keyword>
<evidence type="ECO:0000256" key="2">
    <source>
        <dbReference type="ARBA" id="ARBA00022645"/>
    </source>
</evidence>
<feature type="domain" description="LD-carboxypeptidase N-terminal" evidence="7">
    <location>
        <begin position="15"/>
        <end position="130"/>
    </location>
</feature>
<proteinExistence type="inferred from homology"/>
<dbReference type="InterPro" id="IPR027478">
    <property type="entry name" value="LdcA_N"/>
</dbReference>
<dbReference type="InterPro" id="IPR029062">
    <property type="entry name" value="Class_I_gatase-like"/>
</dbReference>
<dbReference type="InterPro" id="IPR027461">
    <property type="entry name" value="Carboxypeptidase_A_C_sf"/>
</dbReference>
<dbReference type="Pfam" id="PF17676">
    <property type="entry name" value="Peptidase_S66C"/>
    <property type="match status" value="1"/>
</dbReference>
<evidence type="ECO:0000259" key="7">
    <source>
        <dbReference type="Pfam" id="PF02016"/>
    </source>
</evidence>
<evidence type="ECO:0000313" key="10">
    <source>
        <dbReference type="Proteomes" id="UP000318437"/>
    </source>
</evidence>
<dbReference type="RefSeq" id="WP_146451767.1">
    <property type="nucleotide sequence ID" value="NZ_SJPS01000005.1"/>
</dbReference>
<dbReference type="Proteomes" id="UP000318437">
    <property type="component" value="Unassembled WGS sequence"/>
</dbReference>
<evidence type="ECO:0000313" key="9">
    <source>
        <dbReference type="EMBL" id="TWU24525.1"/>
    </source>
</evidence>